<evidence type="ECO:0000256" key="2">
    <source>
        <dbReference type="SAM" id="Phobius"/>
    </source>
</evidence>
<dbReference type="PANTHER" id="PTHR13847:SF287">
    <property type="entry name" value="FAD-DEPENDENT OXIDOREDUCTASE DOMAIN-CONTAINING PROTEIN 1"/>
    <property type="match status" value="1"/>
</dbReference>
<dbReference type="SUPFAM" id="SSF51905">
    <property type="entry name" value="FAD/NAD(P)-binding domain"/>
    <property type="match status" value="1"/>
</dbReference>
<feature type="domain" description="FAD dependent oxidoreductase" evidence="3">
    <location>
        <begin position="5"/>
        <end position="347"/>
    </location>
</feature>
<keyword evidence="2" id="KW-1133">Transmembrane helix</keyword>
<gene>
    <name evidence="4" type="ORF">MRS75_07570</name>
</gene>
<dbReference type="InterPro" id="IPR006076">
    <property type="entry name" value="FAD-dep_OxRdtase"/>
</dbReference>
<protein>
    <submittedName>
        <fullName evidence="4">FAD-binding oxidoreductase</fullName>
    </submittedName>
</protein>
<dbReference type="AlphaFoldDB" id="A0AAE3QA12"/>
<dbReference type="GO" id="GO:0016491">
    <property type="term" value="F:oxidoreductase activity"/>
    <property type="evidence" value="ECO:0007669"/>
    <property type="project" value="UniProtKB-KW"/>
</dbReference>
<proteinExistence type="predicted"/>
<dbReference type="Gene3D" id="3.50.50.60">
    <property type="entry name" value="FAD/NAD(P)-binding domain"/>
    <property type="match status" value="1"/>
</dbReference>
<name>A0AAE3QA12_9HYPH</name>
<comment type="caution">
    <text evidence="4">The sequence shown here is derived from an EMBL/GenBank/DDBJ whole genome shotgun (WGS) entry which is preliminary data.</text>
</comment>
<dbReference type="Pfam" id="PF01266">
    <property type="entry name" value="DAO"/>
    <property type="match status" value="1"/>
</dbReference>
<reference evidence="4" key="1">
    <citation type="submission" date="2022-03" db="EMBL/GenBank/DDBJ databases">
        <title>Fererhizobium litorale gen. nov., sp. nov., isolated from sandy sediments of the Sea of Japan seashore.</title>
        <authorList>
            <person name="Romanenko L."/>
            <person name="Kurilenko V."/>
            <person name="Otstavnykh N."/>
            <person name="Svetashev V."/>
            <person name="Tekutyeva L."/>
            <person name="Isaeva M."/>
            <person name="Mikhailov V."/>
        </authorList>
    </citation>
    <scope>NUCLEOTIDE SEQUENCE</scope>
    <source>
        <strain evidence="4">KMM 9576</strain>
    </source>
</reference>
<evidence type="ECO:0000313" key="4">
    <source>
        <dbReference type="EMBL" id="MDI7921947.1"/>
    </source>
</evidence>
<sequence>MREFDIAIIGGGIAGLSLAYFLGGSRSVVVLEREQGLGYHSTGRSAAEFLLGYMPLEVTRMAAVAKEFFDAPPAGFAVVPLLQRRGSLIIANAEKAENVRKAFETETARGGSPAMLTAEEAIDRAPILDPDYVAHAFYDPDFWDIEVDTLLQGYARGARHAGVEVRERAEVLSARYDGRRWVIVTTDGEIAARQVVNAAGAWADSIADIFGVEPQGIVPHRRTAILVDLPEGIDAAALPEVNEVDEEFYFKPDGGRLLVSPADETPSVPTDAQPEEIDVAWAAHYVEEATTVEVRRVARSWAGLRSFSPDRLPVIGPAPDQPHFFWLAGQGGFGILSSPALGQLAASILLEKEPPEACLRHGLDRQHFRPGRF</sequence>
<dbReference type="EMBL" id="JALDYZ010000003">
    <property type="protein sequence ID" value="MDI7921947.1"/>
    <property type="molecule type" value="Genomic_DNA"/>
</dbReference>
<dbReference type="Gene3D" id="3.30.9.10">
    <property type="entry name" value="D-Amino Acid Oxidase, subunit A, domain 2"/>
    <property type="match status" value="1"/>
</dbReference>
<keyword evidence="1" id="KW-0560">Oxidoreductase</keyword>
<dbReference type="Proteomes" id="UP001161580">
    <property type="component" value="Unassembled WGS sequence"/>
</dbReference>
<evidence type="ECO:0000313" key="5">
    <source>
        <dbReference type="Proteomes" id="UP001161580"/>
    </source>
</evidence>
<accession>A0AAE3QA12</accession>
<keyword evidence="2" id="KW-0472">Membrane</keyword>
<dbReference type="PANTHER" id="PTHR13847">
    <property type="entry name" value="SARCOSINE DEHYDROGENASE-RELATED"/>
    <property type="match status" value="1"/>
</dbReference>
<keyword evidence="5" id="KW-1185">Reference proteome</keyword>
<organism evidence="4 5">
    <name type="scientific">Ferirhizobium litorale</name>
    <dbReference type="NCBI Taxonomy" id="2927786"/>
    <lineage>
        <taxon>Bacteria</taxon>
        <taxon>Pseudomonadati</taxon>
        <taxon>Pseudomonadota</taxon>
        <taxon>Alphaproteobacteria</taxon>
        <taxon>Hyphomicrobiales</taxon>
        <taxon>Rhizobiaceae</taxon>
        <taxon>Ferirhizobium</taxon>
    </lineage>
</organism>
<evidence type="ECO:0000259" key="3">
    <source>
        <dbReference type="Pfam" id="PF01266"/>
    </source>
</evidence>
<keyword evidence="2" id="KW-0812">Transmembrane</keyword>
<dbReference type="GO" id="GO:0005737">
    <property type="term" value="C:cytoplasm"/>
    <property type="evidence" value="ECO:0007669"/>
    <property type="project" value="TreeGrafter"/>
</dbReference>
<dbReference type="InterPro" id="IPR036188">
    <property type="entry name" value="FAD/NAD-bd_sf"/>
</dbReference>
<evidence type="ECO:0000256" key="1">
    <source>
        <dbReference type="ARBA" id="ARBA00023002"/>
    </source>
</evidence>
<feature type="transmembrane region" description="Helical" evidence="2">
    <location>
        <begin position="6"/>
        <end position="23"/>
    </location>
</feature>
<dbReference type="RefSeq" id="WP_311786036.1">
    <property type="nucleotide sequence ID" value="NZ_JALDYY010000003.1"/>
</dbReference>